<dbReference type="CDD" id="cd08432">
    <property type="entry name" value="PBP2_GcdR_TrpI_HvrB_AmpR_like"/>
    <property type="match status" value="1"/>
</dbReference>
<dbReference type="InterPro" id="IPR036390">
    <property type="entry name" value="WH_DNA-bd_sf"/>
</dbReference>
<keyword evidence="2" id="KW-0805">Transcription regulation</keyword>
<organism evidence="6 7">
    <name type="scientific">Kaustia mangrovi</name>
    <dbReference type="NCBI Taxonomy" id="2593653"/>
    <lineage>
        <taxon>Bacteria</taxon>
        <taxon>Pseudomonadati</taxon>
        <taxon>Pseudomonadota</taxon>
        <taxon>Alphaproteobacteria</taxon>
        <taxon>Hyphomicrobiales</taxon>
        <taxon>Parvibaculaceae</taxon>
        <taxon>Kaustia</taxon>
    </lineage>
</organism>
<dbReference type="GO" id="GO:0006351">
    <property type="term" value="P:DNA-templated transcription"/>
    <property type="evidence" value="ECO:0007669"/>
    <property type="project" value="TreeGrafter"/>
</dbReference>
<evidence type="ECO:0000256" key="3">
    <source>
        <dbReference type="ARBA" id="ARBA00023125"/>
    </source>
</evidence>
<evidence type="ECO:0000313" key="7">
    <source>
        <dbReference type="Proteomes" id="UP000593594"/>
    </source>
</evidence>
<dbReference type="Gene3D" id="3.40.190.10">
    <property type="entry name" value="Periplasmic binding protein-like II"/>
    <property type="match status" value="2"/>
</dbReference>
<comment type="similarity">
    <text evidence="1">Belongs to the LysR transcriptional regulatory family.</text>
</comment>
<keyword evidence="3" id="KW-0238">DNA-binding</keyword>
<dbReference type="InterPro" id="IPR000847">
    <property type="entry name" value="LysR_HTH_N"/>
</dbReference>
<dbReference type="GO" id="GO:0043565">
    <property type="term" value="F:sequence-specific DNA binding"/>
    <property type="evidence" value="ECO:0007669"/>
    <property type="project" value="TreeGrafter"/>
</dbReference>
<proteinExistence type="inferred from homology"/>
<dbReference type="Pfam" id="PF03466">
    <property type="entry name" value="LysR_substrate"/>
    <property type="match status" value="1"/>
</dbReference>
<dbReference type="FunFam" id="1.10.10.10:FF:000038">
    <property type="entry name" value="Glycine cleavage system transcriptional activator"/>
    <property type="match status" value="1"/>
</dbReference>
<dbReference type="InterPro" id="IPR036388">
    <property type="entry name" value="WH-like_DNA-bd_sf"/>
</dbReference>
<dbReference type="Gene3D" id="1.10.10.10">
    <property type="entry name" value="Winged helix-like DNA-binding domain superfamily/Winged helix DNA-binding domain"/>
    <property type="match status" value="1"/>
</dbReference>
<keyword evidence="4" id="KW-0804">Transcription</keyword>
<dbReference type="PROSITE" id="PS50931">
    <property type="entry name" value="HTH_LYSR"/>
    <property type="match status" value="1"/>
</dbReference>
<evidence type="ECO:0000256" key="2">
    <source>
        <dbReference type="ARBA" id="ARBA00023015"/>
    </source>
</evidence>
<dbReference type="PRINTS" id="PR00039">
    <property type="entry name" value="HTHLYSR"/>
</dbReference>
<dbReference type="RefSeq" id="WP_213163753.1">
    <property type="nucleotide sequence ID" value="NZ_CP058214.1"/>
</dbReference>
<accession>A0A7S8C350</accession>
<dbReference type="Proteomes" id="UP000593594">
    <property type="component" value="Chromosome"/>
</dbReference>
<dbReference type="InterPro" id="IPR005119">
    <property type="entry name" value="LysR_subst-bd"/>
</dbReference>
<gene>
    <name evidence="6" type="primary">gcvA</name>
    <name evidence="6" type="ORF">HW532_07235</name>
</gene>
<name>A0A7S8C350_9HYPH</name>
<dbReference type="EMBL" id="CP058214">
    <property type="protein sequence ID" value="QPC42518.1"/>
    <property type="molecule type" value="Genomic_DNA"/>
</dbReference>
<evidence type="ECO:0000313" key="6">
    <source>
        <dbReference type="EMBL" id="QPC42518.1"/>
    </source>
</evidence>
<dbReference type="InterPro" id="IPR058163">
    <property type="entry name" value="LysR-type_TF_proteobact-type"/>
</dbReference>
<reference evidence="6 7" key="1">
    <citation type="submission" date="2020-06" db="EMBL/GenBank/DDBJ databases">
        <title>Genome sequence of 2 isolates from Red Sea Mangroves.</title>
        <authorList>
            <person name="Sefrji F."/>
            <person name="Michoud G."/>
            <person name="Merlino G."/>
            <person name="Daffonchio D."/>
        </authorList>
    </citation>
    <scope>NUCLEOTIDE SEQUENCE [LARGE SCALE GENOMIC DNA]</scope>
    <source>
        <strain evidence="6 7">R1DC25</strain>
    </source>
</reference>
<dbReference type="SUPFAM" id="SSF46785">
    <property type="entry name" value="Winged helix' DNA-binding domain"/>
    <property type="match status" value="1"/>
</dbReference>
<evidence type="ECO:0000256" key="4">
    <source>
        <dbReference type="ARBA" id="ARBA00023163"/>
    </source>
</evidence>
<sequence length="322" mass="35265">MTRLPPLKSLQAFDAAARHLSFKRAAEELNVTPTAISHRIRTLEEHLGHRLFHRLTRAIRLTAAGEAYAPSVREGFARLEAASDALGQTAEAGELVVTTTMSFATKWLTPRLHRFAERHPDITVRVLATDQPLDFGRHNVDLAIRYGHDDLLGEKGDLFVAWVLTDRAVPVCAPAFPVTRDGEPTPAEIAASPLIHYEWDGRSGRDPGWRAWFEAAGIAPDGDIPASAVYSDEHMCVQAAIDGHGIALAGLIAAAGDIEAGRLVPLGDISLKSKSYVLVCPAHRAELPRHAAFREWLLEEADRFRETAVGRLLEHRQGPDDG</sequence>
<evidence type="ECO:0000256" key="1">
    <source>
        <dbReference type="ARBA" id="ARBA00009437"/>
    </source>
</evidence>
<evidence type="ECO:0000259" key="5">
    <source>
        <dbReference type="PROSITE" id="PS50931"/>
    </source>
</evidence>
<dbReference type="NCBIfam" id="NF008352">
    <property type="entry name" value="PRK11139.1"/>
    <property type="match status" value="1"/>
</dbReference>
<dbReference type="SUPFAM" id="SSF53850">
    <property type="entry name" value="Periplasmic binding protein-like II"/>
    <property type="match status" value="1"/>
</dbReference>
<keyword evidence="7" id="KW-1185">Reference proteome</keyword>
<dbReference type="Pfam" id="PF00126">
    <property type="entry name" value="HTH_1"/>
    <property type="match status" value="1"/>
</dbReference>
<dbReference type="AlphaFoldDB" id="A0A7S8C350"/>
<dbReference type="KEGG" id="kmn:HW532_07235"/>
<dbReference type="PANTHER" id="PTHR30537">
    <property type="entry name" value="HTH-TYPE TRANSCRIPTIONAL REGULATOR"/>
    <property type="match status" value="1"/>
</dbReference>
<dbReference type="PANTHER" id="PTHR30537:SF26">
    <property type="entry name" value="GLYCINE CLEAVAGE SYSTEM TRANSCRIPTIONAL ACTIVATOR"/>
    <property type="match status" value="1"/>
</dbReference>
<protein>
    <submittedName>
        <fullName evidence="6">Transcriptional regulator GcvA</fullName>
    </submittedName>
</protein>
<feature type="domain" description="HTH lysR-type" evidence="5">
    <location>
        <begin position="5"/>
        <end position="62"/>
    </location>
</feature>
<dbReference type="GO" id="GO:0003700">
    <property type="term" value="F:DNA-binding transcription factor activity"/>
    <property type="evidence" value="ECO:0007669"/>
    <property type="project" value="InterPro"/>
</dbReference>